<proteinExistence type="predicted"/>
<accession>A0ABY3GE30</accession>
<keyword evidence="2" id="KW-1185">Reference proteome</keyword>
<sequence length="422" mass="47816">MLDNQCDKQTVVHASDDPAADYAIRLPNAFINRCFADIFPKIKSELRGTLFDEELGATLTWELSEEPEFISPITLPELICYLVISVEVEGKKTASAVVYLHDGLYFVEKSNGYLLKFYEGPYIELTPDDPFLRIVLQNKMSDVISVLNKILGVVLIPRDVPGFFPTMPPMYIQSFPFDAPAATGFALRSFYFRNNIAQQTLSDIEPRVLGLHESVESERGEYDDVFRVQISHQLLEKVITEKFWDPMPKEFAEEGALIRLLSFNLEMKDDYFALLVELGGRVRADVSGWYDPEWSVDFKAPLDVRLKVFVAEDKTIRIKYDETYFPGFDLVANNDWASMYENLIPGLAKMIASEVGGAMVSNVTDVVGDIDEFLFELPAETFDIGDKSVTVFPHMTDIRSYSIDGSYYLNFAGVMNTSVNTR</sequence>
<reference evidence="1 2" key="1">
    <citation type="submission" date="2019-06" db="EMBL/GenBank/DDBJ databases">
        <title>Pseudomonas bimorpha sp. nov. isolated from bovine raw milk and skim milk concentrate.</title>
        <authorList>
            <person name="Hofmann K."/>
            <person name="Huptas C."/>
            <person name="Doll E."/>
            <person name="Scherer S."/>
            <person name="Wenning M."/>
        </authorList>
    </citation>
    <scope>NUCLEOTIDE SEQUENCE [LARGE SCALE GENOMIC DNA]</scope>
    <source>
        <strain evidence="1 2">DSM 108989</strain>
    </source>
</reference>
<dbReference type="Proteomes" id="UP000318428">
    <property type="component" value="Unassembled WGS sequence"/>
</dbReference>
<evidence type="ECO:0000313" key="1">
    <source>
        <dbReference type="EMBL" id="TWR87439.1"/>
    </source>
</evidence>
<name>A0ABY3GE30_9PSED</name>
<evidence type="ECO:0000313" key="2">
    <source>
        <dbReference type="Proteomes" id="UP000318428"/>
    </source>
</evidence>
<organism evidence="1 2">
    <name type="scientific">Pseudomonas saxonica</name>
    <dbReference type="NCBI Taxonomy" id="2600598"/>
    <lineage>
        <taxon>Bacteria</taxon>
        <taxon>Pseudomonadati</taxon>
        <taxon>Pseudomonadota</taxon>
        <taxon>Gammaproteobacteria</taxon>
        <taxon>Pseudomonadales</taxon>
        <taxon>Pseudomonadaceae</taxon>
        <taxon>Pseudomonas</taxon>
    </lineage>
</organism>
<comment type="caution">
    <text evidence="1">The sequence shown here is derived from an EMBL/GenBank/DDBJ whole genome shotgun (WGS) entry which is preliminary data.</text>
</comment>
<dbReference type="RefSeq" id="WP_146386842.1">
    <property type="nucleotide sequence ID" value="NZ_VFIO01000008.1"/>
</dbReference>
<protein>
    <submittedName>
        <fullName evidence="1">Uncharacterized protein</fullName>
    </submittedName>
</protein>
<dbReference type="EMBL" id="VFIO01000008">
    <property type="protein sequence ID" value="TWR87439.1"/>
    <property type="molecule type" value="Genomic_DNA"/>
</dbReference>
<gene>
    <name evidence="1" type="ORF">FJD38_18795</name>
</gene>